<evidence type="ECO:0000256" key="5">
    <source>
        <dbReference type="ARBA" id="ARBA00010726"/>
    </source>
</evidence>
<dbReference type="EC" id="2.7.7.43" evidence="7"/>
<evidence type="ECO:0000256" key="9">
    <source>
        <dbReference type="ARBA" id="ARBA00022801"/>
    </source>
</evidence>
<name>A0ABN2Q8E0_9MICO</name>
<keyword evidence="11" id="KW-0548">Nucleotidyltransferase</keyword>
<evidence type="ECO:0000256" key="6">
    <source>
        <dbReference type="ARBA" id="ARBA00011881"/>
    </source>
</evidence>
<evidence type="ECO:0000313" key="11">
    <source>
        <dbReference type="EMBL" id="GAA1946392.1"/>
    </source>
</evidence>
<dbReference type="SUPFAM" id="SSF56784">
    <property type="entry name" value="HAD-like"/>
    <property type="match status" value="1"/>
</dbReference>
<comment type="similarity">
    <text evidence="5">Belongs to the CMP-NeuNAc synthase family.</text>
</comment>
<gene>
    <name evidence="11" type="ORF">GCM10009717_10860</name>
</gene>
<comment type="cofactor">
    <cofactor evidence="2">
        <name>Mg(2+)</name>
        <dbReference type="ChEBI" id="CHEBI:18420"/>
    </cofactor>
</comment>
<dbReference type="GO" id="GO:0016779">
    <property type="term" value="F:nucleotidyltransferase activity"/>
    <property type="evidence" value="ECO:0007669"/>
    <property type="project" value="UniProtKB-KW"/>
</dbReference>
<dbReference type="SFLD" id="SFLDG01136">
    <property type="entry name" value="C1.6:_Phosphoserine_Phosphatas"/>
    <property type="match status" value="1"/>
</dbReference>
<dbReference type="SUPFAM" id="SSF53448">
    <property type="entry name" value="Nucleotide-diphospho-sugar transferases"/>
    <property type="match status" value="1"/>
</dbReference>
<dbReference type="InterPro" id="IPR050793">
    <property type="entry name" value="CMP-NeuNAc_synthase"/>
</dbReference>
<dbReference type="PANTHER" id="PTHR21485:SF3">
    <property type="entry name" value="N-ACYLNEURAMINATE CYTIDYLYLTRANSFERASE"/>
    <property type="match status" value="1"/>
</dbReference>
<reference evidence="12" key="1">
    <citation type="journal article" date="2019" name="Int. J. Syst. Evol. Microbiol.">
        <title>The Global Catalogue of Microorganisms (GCM) 10K type strain sequencing project: providing services to taxonomists for standard genome sequencing and annotation.</title>
        <authorList>
            <consortium name="The Broad Institute Genomics Platform"/>
            <consortium name="The Broad Institute Genome Sequencing Center for Infectious Disease"/>
            <person name="Wu L."/>
            <person name="Ma J."/>
        </authorList>
    </citation>
    <scope>NUCLEOTIDE SEQUENCE [LARGE SCALE GENOMIC DNA]</scope>
    <source>
        <strain evidence="12">JCM 13584</strain>
    </source>
</reference>
<dbReference type="Gene3D" id="3.40.50.1000">
    <property type="entry name" value="HAD superfamily/HAD-like"/>
    <property type="match status" value="1"/>
</dbReference>
<evidence type="ECO:0000313" key="12">
    <source>
        <dbReference type="Proteomes" id="UP001499954"/>
    </source>
</evidence>
<evidence type="ECO:0000256" key="3">
    <source>
        <dbReference type="ARBA" id="ARBA00005141"/>
    </source>
</evidence>
<evidence type="ECO:0000256" key="2">
    <source>
        <dbReference type="ARBA" id="ARBA00001946"/>
    </source>
</evidence>
<comment type="catalytic activity">
    <reaction evidence="1">
        <text>an N-acylneuraminate + CTP = a CMP-N-acyl-beta-neuraminate + diphosphate</text>
        <dbReference type="Rhea" id="RHEA:11344"/>
        <dbReference type="ChEBI" id="CHEBI:33019"/>
        <dbReference type="ChEBI" id="CHEBI:37563"/>
        <dbReference type="ChEBI" id="CHEBI:60073"/>
        <dbReference type="ChEBI" id="CHEBI:68671"/>
        <dbReference type="EC" id="2.7.7.43"/>
    </reaction>
</comment>
<keyword evidence="9" id="KW-0378">Hydrolase</keyword>
<keyword evidence="11" id="KW-0808">Transferase</keyword>
<dbReference type="RefSeq" id="WP_246200403.1">
    <property type="nucleotide sequence ID" value="NZ_BAAAMK010000002.1"/>
</dbReference>
<sequence length="434" mass="45611">MLEDGRPSGRAMHPDPRVIAVIPARGGSKGLPGKNLAEVGGVPLVTRAVRSAVAARRIDAVLVSTDDDRIAEVAQAAGAGVIRRPADLAGDTATSESALLHALHSVAAHTGARPDVLVFVQATSPFLDPAALDLAVERVQRGDEDVVFSAVASHVFLWRETAAGAVGVNHEASARPRRQDREPEYAETGAFYVMRADGFVQAGHRFFGRVGIAPVDPAHAIEIDDADDLARARLLAPAVDAASAANEALGDPRHPIVDVDAVVTDFDGVHTDDTAWVDTLGRESVRVSRSDGAGVARLRAAGVPVLILSAEANPVVARRAEKLGVECLHGVDAKGEALADWAEARGISLDRIAYVGNDRNDLPALDLVGWPVAVRDAVPDVLAAARHVLDRTGGHGAVREIADLVIASREHAARHLAAHARDTTNHHHARASAR</sequence>
<dbReference type="EMBL" id="BAAAMK010000002">
    <property type="protein sequence ID" value="GAA1946392.1"/>
    <property type="molecule type" value="Genomic_DNA"/>
</dbReference>
<dbReference type="PANTHER" id="PTHR21485">
    <property type="entry name" value="HAD SUPERFAMILY MEMBERS CMAS AND KDSC"/>
    <property type="match status" value="1"/>
</dbReference>
<evidence type="ECO:0000256" key="8">
    <source>
        <dbReference type="ARBA" id="ARBA00022723"/>
    </source>
</evidence>
<proteinExistence type="inferred from homology"/>
<comment type="caution">
    <text evidence="11">The sequence shown here is derived from an EMBL/GenBank/DDBJ whole genome shotgun (WGS) entry which is preliminary data.</text>
</comment>
<comment type="similarity">
    <text evidence="4">Belongs to the KdsC family.</text>
</comment>
<evidence type="ECO:0000256" key="7">
    <source>
        <dbReference type="ARBA" id="ARBA00012491"/>
    </source>
</evidence>
<dbReference type="InterPro" id="IPR023214">
    <property type="entry name" value="HAD_sf"/>
</dbReference>
<dbReference type="Proteomes" id="UP001499954">
    <property type="component" value="Unassembled WGS sequence"/>
</dbReference>
<dbReference type="SFLD" id="SFLDG01138">
    <property type="entry name" value="C1.6.2:_Deoxy-d-mannose-octulo"/>
    <property type="match status" value="1"/>
</dbReference>
<organism evidence="11 12">
    <name type="scientific">Agromyces allii</name>
    <dbReference type="NCBI Taxonomy" id="393607"/>
    <lineage>
        <taxon>Bacteria</taxon>
        <taxon>Bacillati</taxon>
        <taxon>Actinomycetota</taxon>
        <taxon>Actinomycetes</taxon>
        <taxon>Micrococcales</taxon>
        <taxon>Microbacteriaceae</taxon>
        <taxon>Agromyces</taxon>
    </lineage>
</organism>
<dbReference type="Gene3D" id="3.90.550.10">
    <property type="entry name" value="Spore Coat Polysaccharide Biosynthesis Protein SpsA, Chain A"/>
    <property type="match status" value="1"/>
</dbReference>
<keyword evidence="10" id="KW-0460">Magnesium</keyword>
<dbReference type="SFLD" id="SFLDS00003">
    <property type="entry name" value="Haloacid_Dehalogenase"/>
    <property type="match status" value="1"/>
</dbReference>
<dbReference type="Pfam" id="PF02348">
    <property type="entry name" value="CTP_transf_3"/>
    <property type="match status" value="1"/>
</dbReference>
<dbReference type="InterPro" id="IPR003329">
    <property type="entry name" value="Cytidylyl_trans"/>
</dbReference>
<evidence type="ECO:0000256" key="1">
    <source>
        <dbReference type="ARBA" id="ARBA00001862"/>
    </source>
</evidence>
<dbReference type="CDD" id="cd02513">
    <property type="entry name" value="CMP-NeuAc_Synthase"/>
    <property type="match status" value="1"/>
</dbReference>
<evidence type="ECO:0000256" key="4">
    <source>
        <dbReference type="ARBA" id="ARBA00005893"/>
    </source>
</evidence>
<evidence type="ECO:0000256" key="10">
    <source>
        <dbReference type="ARBA" id="ARBA00022842"/>
    </source>
</evidence>
<comment type="subunit">
    <text evidence="6">Homotetramer.</text>
</comment>
<protein>
    <recommendedName>
        <fullName evidence="7">N-acylneuraminate cytidylyltransferase</fullName>
        <ecNumber evidence="7">2.7.7.43</ecNumber>
    </recommendedName>
</protein>
<dbReference type="InterPro" id="IPR010023">
    <property type="entry name" value="KdsC_fam"/>
</dbReference>
<keyword evidence="12" id="KW-1185">Reference proteome</keyword>
<dbReference type="InterPro" id="IPR029044">
    <property type="entry name" value="Nucleotide-diphossugar_trans"/>
</dbReference>
<dbReference type="InterPro" id="IPR036412">
    <property type="entry name" value="HAD-like_sf"/>
</dbReference>
<keyword evidence="8" id="KW-0479">Metal-binding</keyword>
<comment type="pathway">
    <text evidence="3">Amino-sugar metabolism; N-acetylneuraminate metabolism.</text>
</comment>
<dbReference type="Pfam" id="PF08282">
    <property type="entry name" value="Hydrolase_3"/>
    <property type="match status" value="1"/>
</dbReference>
<accession>A0ABN2Q8E0</accession>